<dbReference type="OrthoDB" id="3263571at2759"/>
<dbReference type="Pfam" id="PF00098">
    <property type="entry name" value="zf-CCHC"/>
    <property type="match status" value="1"/>
</dbReference>
<dbReference type="OMA" id="FWIALES"/>
<feature type="region of interest" description="Disordered" evidence="3">
    <location>
        <begin position="1"/>
        <end position="29"/>
    </location>
</feature>
<name>R7S555_PUNST</name>
<dbReference type="Gene3D" id="4.10.60.10">
    <property type="entry name" value="Zinc finger, CCHC-type"/>
    <property type="match status" value="1"/>
</dbReference>
<keyword evidence="2" id="KW-0863">Zinc-finger</keyword>
<dbReference type="Proteomes" id="UP000054196">
    <property type="component" value="Unassembled WGS sequence"/>
</dbReference>
<proteinExistence type="predicted"/>
<accession>R7S555</accession>
<dbReference type="InterPro" id="IPR001878">
    <property type="entry name" value="Znf_CCHC"/>
</dbReference>
<feature type="compositionally biased region" description="Pro residues" evidence="3">
    <location>
        <begin position="1"/>
        <end position="14"/>
    </location>
</feature>
<dbReference type="GO" id="GO:0003676">
    <property type="term" value="F:nucleic acid binding"/>
    <property type="evidence" value="ECO:0007669"/>
    <property type="project" value="InterPro"/>
</dbReference>
<protein>
    <recommendedName>
        <fullName evidence="4">CCHC-type domain-containing protein</fullName>
    </recommendedName>
</protein>
<gene>
    <name evidence="5" type="ORF">PUNSTDRAFT_138503</name>
</gene>
<dbReference type="HOGENOM" id="CLU_723881_0_0_1"/>
<reference evidence="6" key="1">
    <citation type="journal article" date="2012" name="Science">
        <title>The Paleozoic origin of enzymatic lignin decomposition reconstructed from 31 fungal genomes.</title>
        <authorList>
            <person name="Floudas D."/>
            <person name="Binder M."/>
            <person name="Riley R."/>
            <person name="Barry K."/>
            <person name="Blanchette R.A."/>
            <person name="Henrissat B."/>
            <person name="Martinez A.T."/>
            <person name="Otillar R."/>
            <person name="Spatafora J.W."/>
            <person name="Yadav J.S."/>
            <person name="Aerts A."/>
            <person name="Benoit I."/>
            <person name="Boyd A."/>
            <person name="Carlson A."/>
            <person name="Copeland A."/>
            <person name="Coutinho P.M."/>
            <person name="de Vries R.P."/>
            <person name="Ferreira P."/>
            <person name="Findley K."/>
            <person name="Foster B."/>
            <person name="Gaskell J."/>
            <person name="Glotzer D."/>
            <person name="Gorecki P."/>
            <person name="Heitman J."/>
            <person name="Hesse C."/>
            <person name="Hori C."/>
            <person name="Igarashi K."/>
            <person name="Jurgens J.A."/>
            <person name="Kallen N."/>
            <person name="Kersten P."/>
            <person name="Kohler A."/>
            <person name="Kuees U."/>
            <person name="Kumar T.K.A."/>
            <person name="Kuo A."/>
            <person name="LaButti K."/>
            <person name="Larrondo L.F."/>
            <person name="Lindquist E."/>
            <person name="Ling A."/>
            <person name="Lombard V."/>
            <person name="Lucas S."/>
            <person name="Lundell T."/>
            <person name="Martin R."/>
            <person name="McLaughlin D.J."/>
            <person name="Morgenstern I."/>
            <person name="Morin E."/>
            <person name="Murat C."/>
            <person name="Nagy L.G."/>
            <person name="Nolan M."/>
            <person name="Ohm R.A."/>
            <person name="Patyshakuliyeva A."/>
            <person name="Rokas A."/>
            <person name="Ruiz-Duenas F.J."/>
            <person name="Sabat G."/>
            <person name="Salamov A."/>
            <person name="Samejima M."/>
            <person name="Schmutz J."/>
            <person name="Slot J.C."/>
            <person name="St John F."/>
            <person name="Stenlid J."/>
            <person name="Sun H."/>
            <person name="Sun S."/>
            <person name="Syed K."/>
            <person name="Tsang A."/>
            <person name="Wiebenga A."/>
            <person name="Young D."/>
            <person name="Pisabarro A."/>
            <person name="Eastwood D.C."/>
            <person name="Martin F."/>
            <person name="Cullen D."/>
            <person name="Grigoriev I.V."/>
            <person name="Hibbett D.S."/>
        </authorList>
    </citation>
    <scope>NUCLEOTIDE SEQUENCE [LARGE SCALE GENOMIC DNA]</scope>
    <source>
        <strain evidence="6">HHB-11173 SS5</strain>
    </source>
</reference>
<evidence type="ECO:0000256" key="1">
    <source>
        <dbReference type="ARBA" id="ARBA00022664"/>
    </source>
</evidence>
<keyword evidence="2" id="KW-0479">Metal-binding</keyword>
<keyword evidence="6" id="KW-1185">Reference proteome</keyword>
<dbReference type="eggNOG" id="ENOG502SZCW">
    <property type="taxonomic scope" value="Eukaryota"/>
</dbReference>
<dbReference type="SMART" id="SM00343">
    <property type="entry name" value="ZnF_C2HC"/>
    <property type="match status" value="1"/>
</dbReference>
<dbReference type="EMBL" id="JH687554">
    <property type="protein sequence ID" value="EIN04461.1"/>
    <property type="molecule type" value="Genomic_DNA"/>
</dbReference>
<keyword evidence="1" id="KW-0507">mRNA processing</keyword>
<dbReference type="GO" id="GO:0006397">
    <property type="term" value="P:mRNA processing"/>
    <property type="evidence" value="ECO:0007669"/>
    <property type="project" value="UniProtKB-KW"/>
</dbReference>
<dbReference type="SUPFAM" id="SSF57756">
    <property type="entry name" value="Retrovirus zinc finger-like domains"/>
    <property type="match status" value="1"/>
</dbReference>
<dbReference type="RefSeq" id="XP_007388256.1">
    <property type="nucleotide sequence ID" value="XM_007388194.1"/>
</dbReference>
<evidence type="ECO:0000256" key="3">
    <source>
        <dbReference type="SAM" id="MobiDB-lite"/>
    </source>
</evidence>
<dbReference type="AlphaFoldDB" id="R7S555"/>
<sequence length="389" mass="42897">MDEDPPPAVPPAPQNQPVQAEEAPPQPPTVPELLARIVAMEGYLHQERVNATIKFRRPDSFDGTRSTAWTFLRSVNDYLNHSRCVDPIQRIQFLLSYCHGGTAGTWADNISKILRDLQTGVREPEEAPDYLASWAHFECHFRAAFEDPNPAAMAFNKLRTLHMGSSVAEDFIRQFKNLAEEAGVSKDVSLLATFKQAIPTHFWIALESTPLGPDTLPEWKAAVTRMDRCLREASAARKAEAPRLCPFQLAGAPTAPPRQPTLPTYAPPLTATRPQVAAPIAPAAPRFAPPPGPPPLPLGVPMDVDATRRGGQRVCYICRQPGHLARECPQRAQIRAVGLPEDVLEQMDLIGEIWMFSADKEAEPLGAQEAEDQEEDLCRVICKCAANDQ</sequence>
<dbReference type="GeneID" id="18880098"/>
<dbReference type="KEGG" id="psq:PUNSTDRAFT_138503"/>
<evidence type="ECO:0000256" key="2">
    <source>
        <dbReference type="PROSITE-ProRule" id="PRU00047"/>
    </source>
</evidence>
<dbReference type="InterPro" id="IPR036875">
    <property type="entry name" value="Znf_CCHC_sf"/>
</dbReference>
<keyword evidence="2" id="KW-0862">Zinc</keyword>
<dbReference type="GO" id="GO:0008270">
    <property type="term" value="F:zinc ion binding"/>
    <property type="evidence" value="ECO:0007669"/>
    <property type="project" value="UniProtKB-KW"/>
</dbReference>
<feature type="domain" description="CCHC-type" evidence="4">
    <location>
        <begin position="315"/>
        <end position="330"/>
    </location>
</feature>
<evidence type="ECO:0000313" key="5">
    <source>
        <dbReference type="EMBL" id="EIN04461.1"/>
    </source>
</evidence>
<evidence type="ECO:0000313" key="6">
    <source>
        <dbReference type="Proteomes" id="UP000054196"/>
    </source>
</evidence>
<evidence type="ECO:0000259" key="4">
    <source>
        <dbReference type="PROSITE" id="PS50158"/>
    </source>
</evidence>
<dbReference type="PROSITE" id="PS50158">
    <property type="entry name" value="ZF_CCHC"/>
    <property type="match status" value="1"/>
</dbReference>
<organism evidence="5 6">
    <name type="scientific">Punctularia strigosozonata (strain HHB-11173)</name>
    <name type="common">White-rot fungus</name>
    <dbReference type="NCBI Taxonomy" id="741275"/>
    <lineage>
        <taxon>Eukaryota</taxon>
        <taxon>Fungi</taxon>
        <taxon>Dikarya</taxon>
        <taxon>Basidiomycota</taxon>
        <taxon>Agaricomycotina</taxon>
        <taxon>Agaricomycetes</taxon>
        <taxon>Corticiales</taxon>
        <taxon>Punctulariaceae</taxon>
        <taxon>Punctularia</taxon>
    </lineage>
</organism>